<evidence type="ECO:0000313" key="2">
    <source>
        <dbReference type="Proteomes" id="UP000807342"/>
    </source>
</evidence>
<dbReference type="EMBL" id="MU151357">
    <property type="protein sequence ID" value="KAF9444664.1"/>
    <property type="molecule type" value="Genomic_DNA"/>
</dbReference>
<dbReference type="OrthoDB" id="3227168at2759"/>
<organism evidence="1 2">
    <name type="scientific">Macrolepiota fuliginosa MF-IS2</name>
    <dbReference type="NCBI Taxonomy" id="1400762"/>
    <lineage>
        <taxon>Eukaryota</taxon>
        <taxon>Fungi</taxon>
        <taxon>Dikarya</taxon>
        <taxon>Basidiomycota</taxon>
        <taxon>Agaricomycotina</taxon>
        <taxon>Agaricomycetes</taxon>
        <taxon>Agaricomycetidae</taxon>
        <taxon>Agaricales</taxon>
        <taxon>Agaricineae</taxon>
        <taxon>Agaricaceae</taxon>
        <taxon>Macrolepiota</taxon>
    </lineage>
</organism>
<gene>
    <name evidence="1" type="ORF">P691DRAFT_778102</name>
</gene>
<comment type="caution">
    <text evidence="1">The sequence shown here is derived from an EMBL/GenBank/DDBJ whole genome shotgun (WGS) entry which is preliminary data.</text>
</comment>
<evidence type="ECO:0000313" key="1">
    <source>
        <dbReference type="EMBL" id="KAF9444664.1"/>
    </source>
</evidence>
<dbReference type="Proteomes" id="UP000807342">
    <property type="component" value="Unassembled WGS sequence"/>
</dbReference>
<sequence length="570" mass="62682">MNDDLILFISYIPSTTNTEPTCLLEPIEMGASDIGVAAASFGIAVVALVGATLQLMISVNIEARRKGKRDKLALGEWAISNPELKLFFHNLCHFFRLSSPWGDPRLTVPFITVGEMEKYLKAEAKAHKRPTLARRIPSRLVTGASLAIMSGGGRYSGRMYAVRETTRKRCEACWSDAMDMCGMKRDFWSLLTAASAQACDGQVRPANAVTNLHSLCGFGRIMGLRQVTYTNNRITMTNGGASLYLDLHANVDRPTRLAHFSGSPNGRYLIVEEMSQHTAQSVYADAVWAAGNVPDEARLSPLPRGPTPKFSSKTLSVPTHLPRLHRASRSPSLETWGPDLEAWAREVVTVLNNSRVGDDGVVDLLDLIHTPVIISCIRTYPVSELTPQHRSACHVALRWCIQYWYLCPFQSTALRLQPTVSASRPRLPLVGTGVIWAEFITGSEQSNEWYQMAHAASHSSETVTLVDDHSWSHILDFVNSDPDNPSDRSTLPTQVHIVLTKILQIWKIFLIEESGVLSSSIQYQHPRSAGSQEETEAVLAALTMACLAIATDSNAVGDGEANKAVEIEFG</sequence>
<reference evidence="1" key="1">
    <citation type="submission" date="2020-11" db="EMBL/GenBank/DDBJ databases">
        <authorList>
            <consortium name="DOE Joint Genome Institute"/>
            <person name="Ahrendt S."/>
            <person name="Riley R."/>
            <person name="Andreopoulos W."/>
            <person name="Labutti K."/>
            <person name="Pangilinan J."/>
            <person name="Ruiz-Duenas F.J."/>
            <person name="Barrasa J.M."/>
            <person name="Sanchez-Garcia M."/>
            <person name="Camarero S."/>
            <person name="Miyauchi S."/>
            <person name="Serrano A."/>
            <person name="Linde D."/>
            <person name="Babiker R."/>
            <person name="Drula E."/>
            <person name="Ayuso-Fernandez I."/>
            <person name="Pacheco R."/>
            <person name="Padilla G."/>
            <person name="Ferreira P."/>
            <person name="Barriuso J."/>
            <person name="Kellner H."/>
            <person name="Castanera R."/>
            <person name="Alfaro M."/>
            <person name="Ramirez L."/>
            <person name="Pisabarro A.G."/>
            <person name="Kuo A."/>
            <person name="Tritt A."/>
            <person name="Lipzen A."/>
            <person name="He G."/>
            <person name="Yan M."/>
            <person name="Ng V."/>
            <person name="Cullen D."/>
            <person name="Martin F."/>
            <person name="Rosso M.-N."/>
            <person name="Henrissat B."/>
            <person name="Hibbett D."/>
            <person name="Martinez A.T."/>
            <person name="Grigoriev I.V."/>
        </authorList>
    </citation>
    <scope>NUCLEOTIDE SEQUENCE</scope>
    <source>
        <strain evidence="1">MF-IS2</strain>
    </source>
</reference>
<name>A0A9P5X4Y9_9AGAR</name>
<accession>A0A9P5X4Y9</accession>
<proteinExistence type="predicted"/>
<dbReference type="AlphaFoldDB" id="A0A9P5X4Y9"/>
<keyword evidence="2" id="KW-1185">Reference proteome</keyword>
<protein>
    <submittedName>
        <fullName evidence="1">Uncharacterized protein</fullName>
    </submittedName>
</protein>